<organism evidence="6 7">
    <name type="scientific">Drosophila kikkawai</name>
    <name type="common">Fruit fly</name>
    <dbReference type="NCBI Taxonomy" id="30033"/>
    <lineage>
        <taxon>Eukaryota</taxon>
        <taxon>Metazoa</taxon>
        <taxon>Ecdysozoa</taxon>
        <taxon>Arthropoda</taxon>
        <taxon>Hexapoda</taxon>
        <taxon>Insecta</taxon>
        <taxon>Pterygota</taxon>
        <taxon>Neoptera</taxon>
        <taxon>Endopterygota</taxon>
        <taxon>Diptera</taxon>
        <taxon>Brachycera</taxon>
        <taxon>Muscomorpha</taxon>
        <taxon>Ephydroidea</taxon>
        <taxon>Drosophilidae</taxon>
        <taxon>Drosophila</taxon>
        <taxon>Sophophora</taxon>
    </lineage>
</organism>
<dbReference type="Proteomes" id="UP001652661">
    <property type="component" value="Chromosome 3L"/>
</dbReference>
<dbReference type="RefSeq" id="XP_017030808.1">
    <property type="nucleotide sequence ID" value="XM_017175319.3"/>
</dbReference>
<feature type="region of interest" description="Disordered" evidence="5">
    <location>
        <begin position="548"/>
        <end position="586"/>
    </location>
</feature>
<keyword evidence="4" id="KW-0539">Nucleus</keyword>
<evidence type="ECO:0000313" key="6">
    <source>
        <dbReference type="Proteomes" id="UP001652661"/>
    </source>
</evidence>
<dbReference type="InterPro" id="IPR026164">
    <property type="entry name" value="Int_cplx_su10"/>
</dbReference>
<dbReference type="AlphaFoldDB" id="A0A6P4J8D9"/>
<proteinExistence type="inferred from homology"/>
<comment type="similarity">
    <text evidence="2">Belongs to the Integrator subunit 10 family.</text>
</comment>
<gene>
    <name evidence="7" type="primary">IntS10</name>
</gene>
<name>A0A6P4J8D9_DROKI</name>
<dbReference type="Pfam" id="PF21045">
    <property type="entry name" value="INT10"/>
    <property type="match status" value="2"/>
</dbReference>
<evidence type="ECO:0000256" key="3">
    <source>
        <dbReference type="ARBA" id="ARBA00016811"/>
    </source>
</evidence>
<sequence length="637" mass="72312">MTNSSEENELYMVKQAQSLRKSDPCAAKAWIITAKTLYPAAFNVQYEAYLLERDGKNYEEAAKCFSVIATNFPNQNSELWQEINSLTNALRNENENTPEQDFYVKMYKHLTPEVQHNIFMHTINHSGDNLEQCIYIYLLMFNKFPKSAVTQAPRLLEMLAEGMKTDPDLYQRILVEEVLPMIQNKPPELSPALACRLYTSSLEYYLRQIMDESDTADAWKNIFKVLMICGQMMGWEPFLPFSKHVNQNVYWEKLVDILSGSPAGSSQVLFYATTLFIYSLHGYIRNCKLRIEDADVSHVLVEGFMEWTPDGDGSEVPSMEPPKFSLTTPLSPELSKAFLHAAQCWQLLNTDQFQRDFSQLMLALPLAPWISRFLFDLAIYFGHRDEANKLMSDMTPQSSLVQSLQILSLNLMQGSMTLQGFQCILKILSELPATQGQLLDNMALKSHRHMVFLPLTRSALVQYCVGAIISRLSRKVYEPGCPDRLICDLLVLQQLNLLNDVLLTQQIFNVIKQRKSFNLRTLSTYIIAIDVIEELSFIWNSQQEDNFELTSSPPTSGSSGAPTAVTPGASGAQTRRIGTRGADKGARDEFKAITRQQIGRCNENVITLLANFISQEHLMLAQHIFGITQPVETIVIK</sequence>
<dbReference type="PANTHER" id="PTHR16055:SF2">
    <property type="entry name" value="INTEGRATOR COMPLEX SUBUNIT 10"/>
    <property type="match status" value="1"/>
</dbReference>
<evidence type="ECO:0000256" key="1">
    <source>
        <dbReference type="ARBA" id="ARBA00004123"/>
    </source>
</evidence>
<evidence type="ECO:0000256" key="4">
    <source>
        <dbReference type="ARBA" id="ARBA00023242"/>
    </source>
</evidence>
<evidence type="ECO:0000256" key="5">
    <source>
        <dbReference type="SAM" id="MobiDB-lite"/>
    </source>
</evidence>
<dbReference type="OrthoDB" id="18145at2759"/>
<comment type="subcellular location">
    <subcellularLocation>
        <location evidence="1">Nucleus</location>
    </subcellularLocation>
</comment>
<dbReference type="OMA" id="AVQIACH"/>
<accession>A0A6P4J8D9</accession>
<dbReference type="GO" id="GO:0032039">
    <property type="term" value="C:integrator complex"/>
    <property type="evidence" value="ECO:0007669"/>
    <property type="project" value="InterPro"/>
</dbReference>
<evidence type="ECO:0000256" key="2">
    <source>
        <dbReference type="ARBA" id="ARBA00010391"/>
    </source>
</evidence>
<evidence type="ECO:0000313" key="7">
    <source>
        <dbReference type="RefSeq" id="XP_017030808.1"/>
    </source>
</evidence>
<dbReference type="PANTHER" id="PTHR16055">
    <property type="entry name" value="INTEGRATOR COMPLEX SUBUNIT 10"/>
    <property type="match status" value="1"/>
</dbReference>
<reference evidence="7" key="1">
    <citation type="submission" date="2025-08" db="UniProtKB">
        <authorList>
            <consortium name="RefSeq"/>
        </authorList>
    </citation>
    <scope>IDENTIFICATION</scope>
    <source>
        <strain evidence="7">14028-0561.14</strain>
        <tissue evidence="7">Whole fly</tissue>
    </source>
</reference>
<protein>
    <recommendedName>
        <fullName evidence="3">Integrator complex subunit 10</fullName>
    </recommendedName>
</protein>
<dbReference type="GO" id="GO:0016180">
    <property type="term" value="P:snRNA processing"/>
    <property type="evidence" value="ECO:0007669"/>
    <property type="project" value="InterPro"/>
</dbReference>
<keyword evidence="6" id="KW-1185">Reference proteome</keyword>
<dbReference type="SUPFAM" id="SSF48371">
    <property type="entry name" value="ARM repeat"/>
    <property type="match status" value="1"/>
</dbReference>
<dbReference type="InterPro" id="IPR016024">
    <property type="entry name" value="ARM-type_fold"/>
</dbReference>
<feature type="compositionally biased region" description="Low complexity" evidence="5">
    <location>
        <begin position="550"/>
        <end position="564"/>
    </location>
</feature>